<gene>
    <name evidence="1" type="ORF">HETIRDRAFT_147744</name>
</gene>
<dbReference type="EMBL" id="KI925458">
    <property type="protein sequence ID" value="ETW81867.1"/>
    <property type="molecule type" value="Genomic_DNA"/>
</dbReference>
<dbReference type="Proteomes" id="UP000030671">
    <property type="component" value="Unassembled WGS sequence"/>
</dbReference>
<accession>W4K7R4</accession>
<dbReference type="GeneID" id="20667223"/>
<sequence>MDDCPPEILLIIFDLACADGGATARALSLTSRYISAVAAPYVHRTLEISGISSIERAYAHLSTLPAEHRRVHHLFVSDKQLRDSVPDADLVASDPESLASVELHEALHRSNAAEARVLPDLLDRLLRLLAPSLRTLSCVLFNPLQSAVFVRLCAVPFPFLTDLTLRLSERILMPPPPAAPAMPRLRRLHFASSRYLSTTAAPVLALFAAACPLLAHLRLSDLRLMPGCAAALCRMLGRDPVRDQYGWIPSAASLDRVARLPARVRAVVVQLEDLEAKGFGGFEAHLVQSVADTDRADGFVLLPRAPRRTYEQWAEDWAAVAHGDYSAWEAVRA</sequence>
<dbReference type="InterPro" id="IPR032675">
    <property type="entry name" value="LRR_dom_sf"/>
</dbReference>
<dbReference type="Gene3D" id="3.80.10.10">
    <property type="entry name" value="Ribonuclease Inhibitor"/>
    <property type="match status" value="1"/>
</dbReference>
<protein>
    <recommendedName>
        <fullName evidence="3">F-box domain-containing protein</fullName>
    </recommendedName>
</protein>
<organism evidence="1 2">
    <name type="scientific">Heterobasidion irregulare (strain TC 32-1)</name>
    <dbReference type="NCBI Taxonomy" id="747525"/>
    <lineage>
        <taxon>Eukaryota</taxon>
        <taxon>Fungi</taxon>
        <taxon>Dikarya</taxon>
        <taxon>Basidiomycota</taxon>
        <taxon>Agaricomycotina</taxon>
        <taxon>Agaricomycetes</taxon>
        <taxon>Russulales</taxon>
        <taxon>Bondarzewiaceae</taxon>
        <taxon>Heterobasidion</taxon>
        <taxon>Heterobasidion annosum species complex</taxon>
    </lineage>
</organism>
<dbReference type="OrthoDB" id="2748701at2759"/>
<dbReference type="SUPFAM" id="SSF52047">
    <property type="entry name" value="RNI-like"/>
    <property type="match status" value="1"/>
</dbReference>
<dbReference type="eggNOG" id="ENOG502TAEM">
    <property type="taxonomic scope" value="Eukaryota"/>
</dbReference>
<evidence type="ECO:0000313" key="1">
    <source>
        <dbReference type="EMBL" id="ETW81867.1"/>
    </source>
</evidence>
<reference evidence="1 2" key="1">
    <citation type="journal article" date="2012" name="New Phytol.">
        <title>Insight into trade-off between wood decay and parasitism from the genome of a fungal forest pathogen.</title>
        <authorList>
            <person name="Olson A."/>
            <person name="Aerts A."/>
            <person name="Asiegbu F."/>
            <person name="Belbahri L."/>
            <person name="Bouzid O."/>
            <person name="Broberg A."/>
            <person name="Canback B."/>
            <person name="Coutinho P.M."/>
            <person name="Cullen D."/>
            <person name="Dalman K."/>
            <person name="Deflorio G."/>
            <person name="van Diepen L.T."/>
            <person name="Dunand C."/>
            <person name="Duplessis S."/>
            <person name="Durling M."/>
            <person name="Gonthier P."/>
            <person name="Grimwood J."/>
            <person name="Fossdal C.G."/>
            <person name="Hansson D."/>
            <person name="Henrissat B."/>
            <person name="Hietala A."/>
            <person name="Himmelstrand K."/>
            <person name="Hoffmeister D."/>
            <person name="Hogberg N."/>
            <person name="James T.Y."/>
            <person name="Karlsson M."/>
            <person name="Kohler A."/>
            <person name="Kues U."/>
            <person name="Lee Y.H."/>
            <person name="Lin Y.C."/>
            <person name="Lind M."/>
            <person name="Lindquist E."/>
            <person name="Lombard V."/>
            <person name="Lucas S."/>
            <person name="Lunden K."/>
            <person name="Morin E."/>
            <person name="Murat C."/>
            <person name="Park J."/>
            <person name="Raffaello T."/>
            <person name="Rouze P."/>
            <person name="Salamov A."/>
            <person name="Schmutz J."/>
            <person name="Solheim H."/>
            <person name="Stahlberg J."/>
            <person name="Velez H."/>
            <person name="de Vries R.P."/>
            <person name="Wiebenga A."/>
            <person name="Woodward S."/>
            <person name="Yakovlev I."/>
            <person name="Garbelotto M."/>
            <person name="Martin F."/>
            <person name="Grigoriev I.V."/>
            <person name="Stenlid J."/>
        </authorList>
    </citation>
    <scope>NUCLEOTIDE SEQUENCE [LARGE SCALE GENOMIC DNA]</scope>
    <source>
        <strain evidence="1 2">TC 32-1</strain>
    </source>
</reference>
<dbReference type="HOGENOM" id="CLU_748299_0_0_1"/>
<dbReference type="KEGG" id="hir:HETIRDRAFT_147744"/>
<dbReference type="STRING" id="747525.W4K7R4"/>
<evidence type="ECO:0000313" key="2">
    <source>
        <dbReference type="Proteomes" id="UP000030671"/>
    </source>
</evidence>
<name>W4K7R4_HETIT</name>
<keyword evidence="2" id="KW-1185">Reference proteome</keyword>
<proteinExistence type="predicted"/>
<evidence type="ECO:0008006" key="3">
    <source>
        <dbReference type="Google" id="ProtNLM"/>
    </source>
</evidence>
<dbReference type="AlphaFoldDB" id="W4K7R4"/>
<dbReference type="InParanoid" id="W4K7R4"/>
<dbReference type="RefSeq" id="XP_009546460.1">
    <property type="nucleotide sequence ID" value="XM_009548165.1"/>
</dbReference>